<feature type="compositionally biased region" description="Basic and acidic residues" evidence="1">
    <location>
        <begin position="378"/>
        <end position="388"/>
    </location>
</feature>
<evidence type="ECO:0000256" key="1">
    <source>
        <dbReference type="SAM" id="MobiDB-lite"/>
    </source>
</evidence>
<organism evidence="3 4">
    <name type="scientific">Xanthobacter tagetidis</name>
    <dbReference type="NCBI Taxonomy" id="60216"/>
    <lineage>
        <taxon>Bacteria</taxon>
        <taxon>Pseudomonadati</taxon>
        <taxon>Pseudomonadota</taxon>
        <taxon>Alphaproteobacteria</taxon>
        <taxon>Hyphomicrobiales</taxon>
        <taxon>Xanthobacteraceae</taxon>
        <taxon>Xanthobacter</taxon>
    </lineage>
</organism>
<feature type="transmembrane region" description="Helical" evidence="2">
    <location>
        <begin position="20"/>
        <end position="39"/>
    </location>
</feature>
<name>A0A3L6ZY52_9HYPH</name>
<feature type="compositionally biased region" description="Basic and acidic residues" evidence="1">
    <location>
        <begin position="453"/>
        <end position="482"/>
    </location>
</feature>
<evidence type="ECO:0000313" key="4">
    <source>
        <dbReference type="Proteomes" id="UP000269692"/>
    </source>
</evidence>
<feature type="compositionally biased region" description="Low complexity" evidence="1">
    <location>
        <begin position="150"/>
        <end position="162"/>
    </location>
</feature>
<evidence type="ECO:0000256" key="2">
    <source>
        <dbReference type="SAM" id="Phobius"/>
    </source>
</evidence>
<gene>
    <name evidence="3" type="ORF">D9R14_21405</name>
</gene>
<feature type="region of interest" description="Disordered" evidence="1">
    <location>
        <begin position="150"/>
        <end position="238"/>
    </location>
</feature>
<feature type="compositionally biased region" description="Basic and acidic residues" evidence="1">
    <location>
        <begin position="490"/>
        <end position="506"/>
    </location>
</feature>
<accession>A0A3L6ZY52</accession>
<protein>
    <recommendedName>
        <fullName evidence="5">Flagellar biosynthesis protein FliO</fullName>
    </recommendedName>
</protein>
<comment type="caution">
    <text evidence="3">The sequence shown here is derived from an EMBL/GenBank/DDBJ whole genome shotgun (WGS) entry which is preliminary data.</text>
</comment>
<keyword evidence="4" id="KW-1185">Reference proteome</keyword>
<keyword evidence="2" id="KW-1133">Transmembrane helix</keyword>
<dbReference type="Proteomes" id="UP000269692">
    <property type="component" value="Unassembled WGS sequence"/>
</dbReference>
<proteinExistence type="predicted"/>
<feature type="region of interest" description="Disordered" evidence="1">
    <location>
        <begin position="330"/>
        <end position="595"/>
    </location>
</feature>
<evidence type="ECO:0008006" key="5">
    <source>
        <dbReference type="Google" id="ProtNLM"/>
    </source>
</evidence>
<feature type="compositionally biased region" description="Basic and acidic residues" evidence="1">
    <location>
        <begin position="343"/>
        <end position="352"/>
    </location>
</feature>
<sequence length="595" mass="63259">MMLQQIFGTQLDFPVRLGVAILVIAVLLGATVMLMRAIGGRRAIMTRGRSGPRLTLVDSLNVDARRKLMLVRRDDVEHLILIGGTSDIVVEADIGKAEAVAVAQPAFETREPAAPAAQIQAPQARPALAREPAAPRIAPAPALDALPAAEAAVPAPEEAPAQEIRRPMPARRPLPRSDGSLSGRPATPAPAPAPRPSLSRGTAAAMGRSTSAPAHEPQAERRPALERPALVPLAAAPETVPTADAARAAVVAVAPEPAPKPEPDFDDIAQKLDLALAEPAAEAPRLSLSDLLDEPAEPAAPAQAADRIEIDLVSELAAELDLEVIGAQAEATDEAPTVAAEAPKVEAPKMEAPEIVVSEADTIESAEIEPPLAAAPVERPRERLRDIRPVLPAAGERPERTERPRLEPAPRLEPSPRPDFAPREPSVREPSVREPGQRPREFAFRPSDAAARPPREALPREAPPREVPARETPRLDALRRPAAEPGARPALDRASPDRPALERPSLDRGPSVARLREPLRRDAERKPDEAPARPAPLSPPRRWESPPVAARPEAEPAAPVVKAEKPSEPPPSPANDPFNDLDSEMANLLGRGSGR</sequence>
<feature type="compositionally biased region" description="Low complexity" evidence="1">
    <location>
        <begin position="546"/>
        <end position="561"/>
    </location>
</feature>
<dbReference type="EMBL" id="RCTF01000025">
    <property type="protein sequence ID" value="RLP72734.1"/>
    <property type="molecule type" value="Genomic_DNA"/>
</dbReference>
<dbReference type="OrthoDB" id="8456606at2"/>
<keyword evidence="2" id="KW-0812">Transmembrane</keyword>
<dbReference type="AlphaFoldDB" id="A0A3L6ZY52"/>
<feature type="compositionally biased region" description="Basic and acidic residues" evidence="1">
    <location>
        <begin position="396"/>
        <end position="443"/>
    </location>
</feature>
<evidence type="ECO:0000313" key="3">
    <source>
        <dbReference type="EMBL" id="RLP72734.1"/>
    </source>
</evidence>
<keyword evidence="2" id="KW-0472">Membrane</keyword>
<feature type="compositionally biased region" description="Basic and acidic residues" evidence="1">
    <location>
        <begin position="514"/>
        <end position="531"/>
    </location>
</feature>
<reference evidence="3 4" key="1">
    <citation type="submission" date="2018-10" db="EMBL/GenBank/DDBJ databases">
        <title>Xanthobacter tagetidis genome sequencing and assembly.</title>
        <authorList>
            <person name="Maclea K.S."/>
            <person name="Goen A.E."/>
            <person name="Fatima S.A."/>
        </authorList>
    </citation>
    <scope>NUCLEOTIDE SEQUENCE [LARGE SCALE GENOMIC DNA]</scope>
    <source>
        <strain evidence="3 4">ATCC 700314</strain>
    </source>
</reference>